<name>A0A660SLS4_UNCW3</name>
<comment type="caution">
    <text evidence="3">The sequence shown here is derived from an EMBL/GenBank/DDBJ whole genome shotgun (WGS) entry which is preliminary data.</text>
</comment>
<dbReference type="InterPro" id="IPR001054">
    <property type="entry name" value="A/G_cyclase"/>
</dbReference>
<dbReference type="GO" id="GO:0035556">
    <property type="term" value="P:intracellular signal transduction"/>
    <property type="evidence" value="ECO:0007669"/>
    <property type="project" value="InterPro"/>
</dbReference>
<dbReference type="Proteomes" id="UP000268469">
    <property type="component" value="Unassembled WGS sequence"/>
</dbReference>
<evidence type="ECO:0000259" key="2">
    <source>
        <dbReference type="PROSITE" id="PS50125"/>
    </source>
</evidence>
<keyword evidence="1" id="KW-0175">Coiled coil</keyword>
<evidence type="ECO:0000256" key="1">
    <source>
        <dbReference type="SAM" id="Coils"/>
    </source>
</evidence>
<dbReference type="GO" id="GO:0009190">
    <property type="term" value="P:cyclic nucleotide biosynthetic process"/>
    <property type="evidence" value="ECO:0007669"/>
    <property type="project" value="InterPro"/>
</dbReference>
<protein>
    <recommendedName>
        <fullName evidence="2">Guanylate cyclase domain-containing protein</fullName>
    </recommendedName>
</protein>
<dbReference type="EMBL" id="QNBE01000002">
    <property type="protein sequence ID" value="RKX71758.1"/>
    <property type="molecule type" value="Genomic_DNA"/>
</dbReference>
<reference evidence="3 4" key="1">
    <citation type="submission" date="2018-06" db="EMBL/GenBank/DDBJ databases">
        <title>Extensive metabolic versatility and redundancy in microbially diverse, dynamic hydrothermal sediments.</title>
        <authorList>
            <person name="Dombrowski N."/>
            <person name="Teske A."/>
            <person name="Baker B.J."/>
        </authorList>
    </citation>
    <scope>NUCLEOTIDE SEQUENCE [LARGE SCALE GENOMIC DNA]</scope>
    <source>
        <strain evidence="3">B36_G15</strain>
    </source>
</reference>
<evidence type="ECO:0000313" key="3">
    <source>
        <dbReference type="EMBL" id="RKX71758.1"/>
    </source>
</evidence>
<dbReference type="SUPFAM" id="SSF55073">
    <property type="entry name" value="Nucleotide cyclase"/>
    <property type="match status" value="1"/>
</dbReference>
<sequence length="792" mass="92512">MVNRAIIEDYIIHRSPMFERINKKFRRPEVYVRILRFLREILPEDVIKPIVRKEDDGIYLFYFHRELRLLFSDLAQRIIRLGRDDDEGWLEFCDRFLKAAVGALEPVVEREPDSYQILEIGMRKLLAREIEVGLKGVTIPPETLYEKTGKVVNGIFHKIRTALAKKVILRTVLLQETFLKFPFIIGENDYEILKTFQAQFRDFRIPFPIFYALFNWDTQHRSKVLLDLADEYLTKGSYYSLEELFESFPYYLYGLSDDEIERIVQEVKDSVKGRIRGLEQEREALQSKINLLKEKMDSYLQSALEECRHNLLTQPDYDRLKQTTQKIELRMADYCHHFRELKERLKTLDQRIQGVETLGGINRNIVRNRLLSPRIRFPLILNLALAKSGWDFDEEVLEEVKKTISIIQKEGSEEDNLYAREFKKGGLFKERVDTEVLSERYRRVKREIVAPLAACLLLEEIVEILPKSERPTSLDEIVFVSELTKEEKVEPRIPDRLVDRYRRVISLLIYDIRGSTFMGTKLENARVENEVRNLFNQAMLDVARRFHGYPVKDTGDGGIILFGRNILECIEERGKLEEDERAAINAIQCAVAMVDEAEEFVKRNLKHYRDWFKEARIRELEFEGGAFAQLPPEYQSIFQIGVGVVSGSAPREVYFDRNAFGEFDVTGMLVREANLFSKARSPDRSMIICDEATLFSLILNSESISFLSPEGSKLNIMMFDMEQAIEHWLKLKERRIGFVHEARGIAFRKLDVRLSDADQLRLDDVGIGVDDFGLLVDDRGGRVKFAYEVVKL</sequence>
<gene>
    <name evidence="3" type="ORF">DRP53_00280</name>
</gene>
<dbReference type="InterPro" id="IPR029787">
    <property type="entry name" value="Nucleotide_cyclase"/>
</dbReference>
<feature type="coiled-coil region" evidence="1">
    <location>
        <begin position="268"/>
        <end position="302"/>
    </location>
</feature>
<organism evidence="3 4">
    <name type="scientific">candidate division WOR-3 bacterium</name>
    <dbReference type="NCBI Taxonomy" id="2052148"/>
    <lineage>
        <taxon>Bacteria</taxon>
        <taxon>Bacteria division WOR-3</taxon>
    </lineage>
</organism>
<dbReference type="AlphaFoldDB" id="A0A660SLS4"/>
<feature type="domain" description="Guanylate cyclase" evidence="2">
    <location>
        <begin position="506"/>
        <end position="677"/>
    </location>
</feature>
<dbReference type="PROSITE" id="PS50125">
    <property type="entry name" value="GUANYLATE_CYCLASE_2"/>
    <property type="match status" value="1"/>
</dbReference>
<accession>A0A660SLS4</accession>
<proteinExistence type="predicted"/>
<evidence type="ECO:0000313" key="4">
    <source>
        <dbReference type="Proteomes" id="UP000268469"/>
    </source>
</evidence>
<dbReference type="Gene3D" id="3.30.70.1230">
    <property type="entry name" value="Nucleotide cyclase"/>
    <property type="match status" value="1"/>
</dbReference>
<dbReference type="GO" id="GO:0004016">
    <property type="term" value="F:adenylate cyclase activity"/>
    <property type="evidence" value="ECO:0007669"/>
    <property type="project" value="UniProtKB-ARBA"/>
</dbReference>